<dbReference type="InterPro" id="IPR006202">
    <property type="entry name" value="Neur_chan_lig-bd"/>
</dbReference>
<feature type="domain" description="Neurotransmitter-gated ion-channel ligand-binding" evidence="3">
    <location>
        <begin position="116"/>
        <end position="271"/>
    </location>
</feature>
<feature type="chain" id="PRO_5045784469" description="Neurotransmitter-gated ion-channel ligand-binding domain-containing protein" evidence="2">
    <location>
        <begin position="18"/>
        <end position="281"/>
    </location>
</feature>
<dbReference type="EMBL" id="CAXLJM020000020">
    <property type="protein sequence ID" value="CAL8086706.1"/>
    <property type="molecule type" value="Genomic_DNA"/>
</dbReference>
<keyword evidence="2" id="KW-0732">Signal</keyword>
<name>A0ABP1Q6M5_9HEXA</name>
<evidence type="ECO:0000256" key="1">
    <source>
        <dbReference type="SAM" id="MobiDB-lite"/>
    </source>
</evidence>
<protein>
    <recommendedName>
        <fullName evidence="3">Neurotransmitter-gated ion-channel ligand-binding domain-containing protein</fullName>
    </recommendedName>
</protein>
<dbReference type="Gene3D" id="2.70.170.10">
    <property type="entry name" value="Neurotransmitter-gated ion-channel ligand-binding domain"/>
    <property type="match status" value="1"/>
</dbReference>
<gene>
    <name evidence="4" type="ORF">ODALV1_LOCUS6516</name>
</gene>
<feature type="signal peptide" evidence="2">
    <location>
        <begin position="1"/>
        <end position="17"/>
    </location>
</feature>
<dbReference type="Proteomes" id="UP001642540">
    <property type="component" value="Unassembled WGS sequence"/>
</dbReference>
<sequence>MIKIFILCAVFVAVAYGNELFSIQIPGISHYIPNPYIAAPGSSSDLADPVAITEEVATTTSAPLDPPTTKIPENKTSEQGTVEDRTKLVAKLFKDYDKKVNPDDVKLKFGVSLIDFHIDWQDPRLKWNADEYGGATVLRLESDMVWKPDITLYNSADPVNMINCWHSNILVFATGEVLWVPPCKMISRCHLTLNREPYGEQICGLKFGSWTFDGYILDLDFYGGNKTMDLSDLDNSSGFEILSNKAEKTDKFYPCCKEPYPDLTFNLTIKRIPGEELIKKW</sequence>
<feature type="region of interest" description="Disordered" evidence="1">
    <location>
        <begin position="57"/>
        <end position="80"/>
    </location>
</feature>
<dbReference type="SUPFAM" id="SSF63712">
    <property type="entry name" value="Nicotinic receptor ligand binding domain-like"/>
    <property type="match status" value="1"/>
</dbReference>
<dbReference type="InterPro" id="IPR006201">
    <property type="entry name" value="Neur_channel"/>
</dbReference>
<organism evidence="4 5">
    <name type="scientific">Orchesella dallaii</name>
    <dbReference type="NCBI Taxonomy" id="48710"/>
    <lineage>
        <taxon>Eukaryota</taxon>
        <taxon>Metazoa</taxon>
        <taxon>Ecdysozoa</taxon>
        <taxon>Arthropoda</taxon>
        <taxon>Hexapoda</taxon>
        <taxon>Collembola</taxon>
        <taxon>Entomobryomorpha</taxon>
        <taxon>Entomobryoidea</taxon>
        <taxon>Orchesellidae</taxon>
        <taxon>Orchesellinae</taxon>
        <taxon>Orchesella</taxon>
    </lineage>
</organism>
<reference evidence="4 5" key="1">
    <citation type="submission" date="2024-08" db="EMBL/GenBank/DDBJ databases">
        <authorList>
            <person name="Cucini C."/>
            <person name="Frati F."/>
        </authorList>
    </citation>
    <scope>NUCLEOTIDE SEQUENCE [LARGE SCALE GENOMIC DNA]</scope>
</reference>
<evidence type="ECO:0000313" key="4">
    <source>
        <dbReference type="EMBL" id="CAL8086706.1"/>
    </source>
</evidence>
<comment type="caution">
    <text evidence="4">The sequence shown here is derived from an EMBL/GenBank/DDBJ whole genome shotgun (WGS) entry which is preliminary data.</text>
</comment>
<dbReference type="Pfam" id="PF02931">
    <property type="entry name" value="Neur_chan_LBD"/>
    <property type="match status" value="1"/>
</dbReference>
<proteinExistence type="predicted"/>
<keyword evidence="5" id="KW-1185">Reference proteome</keyword>
<evidence type="ECO:0000256" key="2">
    <source>
        <dbReference type="SAM" id="SignalP"/>
    </source>
</evidence>
<accession>A0ABP1Q6M5</accession>
<evidence type="ECO:0000313" key="5">
    <source>
        <dbReference type="Proteomes" id="UP001642540"/>
    </source>
</evidence>
<dbReference type="PANTHER" id="PTHR18945">
    <property type="entry name" value="NEUROTRANSMITTER GATED ION CHANNEL"/>
    <property type="match status" value="1"/>
</dbReference>
<dbReference type="InterPro" id="IPR036734">
    <property type="entry name" value="Neur_chan_lig-bd_sf"/>
</dbReference>
<evidence type="ECO:0000259" key="3">
    <source>
        <dbReference type="Pfam" id="PF02931"/>
    </source>
</evidence>